<evidence type="ECO:0000256" key="1">
    <source>
        <dbReference type="SAM" id="MobiDB-lite"/>
    </source>
</evidence>
<dbReference type="RefSeq" id="WP_174680473.1">
    <property type="nucleotide sequence ID" value="NZ_JABUQZ010000001.1"/>
</dbReference>
<evidence type="ECO:0000313" key="3">
    <source>
        <dbReference type="Proteomes" id="UP001016761"/>
    </source>
</evidence>
<reference evidence="2 3" key="1">
    <citation type="submission" date="2020-06" db="EMBL/GenBank/DDBJ databases">
        <title>Haloterrigena sp. nov., an extremely halophilic archaeon isolated from a saline sediment.</title>
        <authorList>
            <person name="Liu B.-B."/>
        </authorList>
    </citation>
    <scope>NUCLEOTIDE SEQUENCE [LARGE SCALE GENOMIC DNA]</scope>
    <source>
        <strain evidence="2 3">SYSU A558-1</strain>
    </source>
</reference>
<dbReference type="EMBL" id="JABUQZ010000001">
    <property type="protein sequence ID" value="NUC72564.1"/>
    <property type="molecule type" value="Genomic_DNA"/>
</dbReference>
<keyword evidence="3" id="KW-1185">Reference proteome</keyword>
<feature type="compositionally biased region" description="Basic and acidic residues" evidence="1">
    <location>
        <begin position="1"/>
        <end position="11"/>
    </location>
</feature>
<organism evidence="2 3">
    <name type="scientific">Haloterrigena gelatinilytica</name>
    <dbReference type="NCBI Taxonomy" id="2741724"/>
    <lineage>
        <taxon>Archaea</taxon>
        <taxon>Methanobacteriati</taxon>
        <taxon>Methanobacteriota</taxon>
        <taxon>Stenosarchaea group</taxon>
        <taxon>Halobacteria</taxon>
        <taxon>Halobacteriales</taxon>
        <taxon>Natrialbaceae</taxon>
        <taxon>Haloterrigena</taxon>
    </lineage>
</organism>
<sequence>MFTDNDPDHTEPNAYDDRDDNSPEFEVEDELAFGIGFDLPDPADDPLPF</sequence>
<comment type="caution">
    <text evidence="2">The sequence shown here is derived from an EMBL/GenBank/DDBJ whole genome shotgun (WGS) entry which is preliminary data.</text>
</comment>
<dbReference type="Proteomes" id="UP001016761">
    <property type="component" value="Unassembled WGS sequence"/>
</dbReference>
<proteinExistence type="predicted"/>
<evidence type="ECO:0000313" key="2">
    <source>
        <dbReference type="EMBL" id="NUC72564.1"/>
    </source>
</evidence>
<feature type="region of interest" description="Disordered" evidence="1">
    <location>
        <begin position="1"/>
        <end position="24"/>
    </location>
</feature>
<name>A0ABX2L8H2_9EURY</name>
<protein>
    <submittedName>
        <fullName evidence="2">Uncharacterized protein</fullName>
    </submittedName>
</protein>
<gene>
    <name evidence="2" type="ORF">HTZ84_09620</name>
</gene>
<accession>A0ABX2L8H2</accession>